<keyword evidence="1" id="KW-1133">Transmembrane helix</keyword>
<evidence type="ECO:0000313" key="2">
    <source>
        <dbReference type="EMBL" id="KXG42554.1"/>
    </source>
</evidence>
<keyword evidence="1" id="KW-0812">Transmembrane</keyword>
<dbReference type="STRING" id="1413211.U473_13830"/>
<accession>A0A135L0R0</accession>
<reference evidence="2 3" key="1">
    <citation type="submission" date="2016-02" db="EMBL/GenBank/DDBJ databases">
        <title>Draft Genome for Tepidibacillus decaturensis nov. sp. Strain Z9, an Anaerobic, Moderately Thermophilic and Heterotrophic Bacterium from Deep Subsurface of the Illinois Basin, USA.</title>
        <authorList>
            <person name="Dong Y."/>
            <person name="Chang J.Y."/>
            <person name="Sanford R."/>
            <person name="Fouke B.W."/>
        </authorList>
    </citation>
    <scope>NUCLEOTIDE SEQUENCE [LARGE SCALE GENOMIC DNA]</scope>
    <source>
        <strain evidence="2 3">Z9</strain>
    </source>
</reference>
<feature type="transmembrane region" description="Helical" evidence="1">
    <location>
        <begin position="82"/>
        <end position="102"/>
    </location>
</feature>
<evidence type="ECO:0000256" key="1">
    <source>
        <dbReference type="SAM" id="Phobius"/>
    </source>
</evidence>
<dbReference type="Proteomes" id="UP000070352">
    <property type="component" value="Unassembled WGS sequence"/>
</dbReference>
<dbReference type="RefSeq" id="WP_068727799.1">
    <property type="nucleotide sequence ID" value="NZ_LSKU01000002.1"/>
</dbReference>
<gene>
    <name evidence="2" type="ORF">U473_13830</name>
</gene>
<protein>
    <submittedName>
        <fullName evidence="2">Uncharacterized protein</fullName>
    </submittedName>
</protein>
<keyword evidence="1" id="KW-0472">Membrane</keyword>
<proteinExistence type="predicted"/>
<dbReference type="AlphaFoldDB" id="A0A135L0R0"/>
<evidence type="ECO:0000313" key="3">
    <source>
        <dbReference type="Proteomes" id="UP000070352"/>
    </source>
</evidence>
<dbReference type="EMBL" id="LSKU01000002">
    <property type="protein sequence ID" value="KXG42554.1"/>
    <property type="molecule type" value="Genomic_DNA"/>
</dbReference>
<organism evidence="2 3">
    <name type="scientific">Tepidibacillus decaturensis</name>
    <dbReference type="NCBI Taxonomy" id="1413211"/>
    <lineage>
        <taxon>Bacteria</taxon>
        <taxon>Bacillati</taxon>
        <taxon>Bacillota</taxon>
        <taxon>Bacilli</taxon>
        <taxon>Bacillales</taxon>
        <taxon>Bacillaceae</taxon>
        <taxon>Tepidibacillus</taxon>
    </lineage>
</organism>
<name>A0A135L0R0_9BACI</name>
<feature type="transmembrane region" description="Helical" evidence="1">
    <location>
        <begin position="56"/>
        <end position="76"/>
    </location>
</feature>
<sequence>MEYTNLKKTNVDKRAKKRLRLAIEVNEMGVKIVEEIRQEKPSYLTLFLRKSPRVKIVESLVFVFYILTLIVIVGYNHPSFKIYAVIGAVFILLIQPFFYQLLYRPLYILTNVDLRIRKGNQQTIIPLVQIEPAYDLRHFYKIKGKKTALAVSDEFLKTLEEQIAKAKR</sequence>
<keyword evidence="3" id="KW-1185">Reference proteome</keyword>
<comment type="caution">
    <text evidence="2">The sequence shown here is derived from an EMBL/GenBank/DDBJ whole genome shotgun (WGS) entry which is preliminary data.</text>
</comment>
<dbReference type="OrthoDB" id="2971402at2"/>